<protein>
    <recommendedName>
        <fullName evidence="4">Transmembrane protein</fullName>
    </recommendedName>
</protein>
<dbReference type="EMBL" id="JNBR01001392">
    <property type="protein sequence ID" value="OQR88249.1"/>
    <property type="molecule type" value="Genomic_DNA"/>
</dbReference>
<comment type="caution">
    <text evidence="2">The sequence shown here is derived from an EMBL/GenBank/DDBJ whole genome shotgun (WGS) entry which is preliminary data.</text>
</comment>
<keyword evidence="3" id="KW-1185">Reference proteome</keyword>
<proteinExistence type="predicted"/>
<reference evidence="2 3" key="1">
    <citation type="journal article" date="2014" name="Genome Biol. Evol.">
        <title>The secreted proteins of Achlya hypogyna and Thraustotheca clavata identify the ancestral oomycete secretome and reveal gene acquisitions by horizontal gene transfer.</title>
        <authorList>
            <person name="Misner I."/>
            <person name="Blouin N."/>
            <person name="Leonard G."/>
            <person name="Richards T.A."/>
            <person name="Lane C.E."/>
        </authorList>
    </citation>
    <scope>NUCLEOTIDE SEQUENCE [LARGE SCALE GENOMIC DNA]</scope>
    <source>
        <strain evidence="2 3">ATCC 48635</strain>
    </source>
</reference>
<evidence type="ECO:0008006" key="4">
    <source>
        <dbReference type="Google" id="ProtNLM"/>
    </source>
</evidence>
<keyword evidence="1" id="KW-0472">Membrane</keyword>
<sequence length="605" mass="65679">MYSRDTLYQGGGIVYAVVSVALSWYALQLLSPYLSNDCFWPSFSSTALVLIQSFNDRLTLTGTNHSFDLVDPSLAQWRSTQVVSNMIGPVYARKVLFKDLSSPSMAIVSLRTLDVARLPYLMTGYCWADLGRLWSLAHTTLRASRCSQHYTSNGAVYLEAILRNVAFLTWMQYVGAQFNTTIAEPIATLANGRSWLDGLYSHSWESLETELVLWEAVGIRQFLLQYANRVQTGITETIAVDNALGIVHALTLKALPTVARGTFWTTSYLFAGLQTDWNALTANQSLVRNASTFFGATNPLQLEVYNVGAPISVLNKALHDQLGELASIDLFWIPVPQSLIATVRGFHTAVATALQQSSTLDKDLQAILSMPLHPTPRRWQCANCTFYGGNPMCTFGAPMSFVQEAFAFDDACGAETQLTVQPTPLASLFAALHGHPPTPASCALLVDVEVDTCLVIASATAMATRNLVVPTTTTLSHNLESLSLMQFVAFAGSAPQLDTVDIITDDPTFGFFGAVMLYEWVTATREAVAFEGDVATMRLLSSAAAPVESPIDVLSTSLSTYLWRCAALTSVGLVILLILLLGLVVAYHPKVAAPSVAVPLLQSSD</sequence>
<evidence type="ECO:0000313" key="2">
    <source>
        <dbReference type="EMBL" id="OQR88249.1"/>
    </source>
</evidence>
<keyword evidence="1" id="KW-1133">Transmembrane helix</keyword>
<keyword evidence="1" id="KW-0812">Transmembrane</keyword>
<dbReference type="AlphaFoldDB" id="A0A1V9YR28"/>
<name>A0A1V9YR28_ACHHY</name>
<organism evidence="2 3">
    <name type="scientific">Achlya hypogyna</name>
    <name type="common">Oomycete</name>
    <name type="synonym">Protoachlya hypogyna</name>
    <dbReference type="NCBI Taxonomy" id="1202772"/>
    <lineage>
        <taxon>Eukaryota</taxon>
        <taxon>Sar</taxon>
        <taxon>Stramenopiles</taxon>
        <taxon>Oomycota</taxon>
        <taxon>Saprolegniomycetes</taxon>
        <taxon>Saprolegniales</taxon>
        <taxon>Achlyaceae</taxon>
        <taxon>Achlya</taxon>
    </lineage>
</organism>
<accession>A0A1V9YR28</accession>
<dbReference type="OrthoDB" id="79002at2759"/>
<feature type="transmembrane region" description="Helical" evidence="1">
    <location>
        <begin position="561"/>
        <end position="587"/>
    </location>
</feature>
<dbReference type="Proteomes" id="UP000243579">
    <property type="component" value="Unassembled WGS sequence"/>
</dbReference>
<feature type="transmembrane region" description="Helical" evidence="1">
    <location>
        <begin position="7"/>
        <end position="27"/>
    </location>
</feature>
<evidence type="ECO:0000256" key="1">
    <source>
        <dbReference type="SAM" id="Phobius"/>
    </source>
</evidence>
<evidence type="ECO:0000313" key="3">
    <source>
        <dbReference type="Proteomes" id="UP000243579"/>
    </source>
</evidence>
<gene>
    <name evidence="2" type="ORF">ACHHYP_07019</name>
</gene>